<dbReference type="Pfam" id="PF04315">
    <property type="entry name" value="EpmC"/>
    <property type="match status" value="1"/>
</dbReference>
<accession>A0ABS8W506</accession>
<gene>
    <name evidence="1" type="ORF">K6Y31_01355</name>
</gene>
<evidence type="ECO:0000313" key="2">
    <source>
        <dbReference type="Proteomes" id="UP001201273"/>
    </source>
</evidence>
<sequence>MHHYQDLVAVFERCFLNCENTQLVAGDGEPIYLPADEKHAHHRIIFAHGFFASALHEISHWCIAGEKRRLLVDFGYWYEPDGRNEQQQAAFEAVEIKPQAIEWALAASCGFDFSVSCDNLSGIEIDRLGFQHRVYDQVLIYLEQGFPARAQLLINALGEFYGVDPLARASFAYRGMYSR</sequence>
<proteinExistence type="predicted"/>
<reference evidence="1 2" key="1">
    <citation type="journal article" date="2022" name="Environ. Microbiol. Rep.">
        <title>Eco-phylogenetic analyses reveal divergent evolution of vitamin B12 metabolism in the marine bacterial family 'Psychromonadaceae'.</title>
        <authorList>
            <person name="Jin X."/>
            <person name="Yang Y."/>
            <person name="Cao H."/>
            <person name="Gao B."/>
            <person name="Zhao Z."/>
        </authorList>
    </citation>
    <scope>NUCLEOTIDE SEQUENCE [LARGE SCALE GENOMIC DNA]</scope>
    <source>
        <strain evidence="1 2">MKS20</strain>
    </source>
</reference>
<evidence type="ECO:0000313" key="1">
    <source>
        <dbReference type="EMBL" id="MCE2593462.1"/>
    </source>
</evidence>
<name>A0ABS8W506_9GAMM</name>
<protein>
    <submittedName>
        <fullName evidence="1">Elongation factor P hydroxylase</fullName>
    </submittedName>
</protein>
<keyword evidence="1" id="KW-0251">Elongation factor</keyword>
<dbReference type="GO" id="GO:0003746">
    <property type="term" value="F:translation elongation factor activity"/>
    <property type="evidence" value="ECO:0007669"/>
    <property type="project" value="UniProtKB-KW"/>
</dbReference>
<dbReference type="Proteomes" id="UP001201273">
    <property type="component" value="Unassembled WGS sequence"/>
</dbReference>
<organism evidence="1 2">
    <name type="scientific">Motilimonas cestriensis</name>
    <dbReference type="NCBI Taxonomy" id="2742685"/>
    <lineage>
        <taxon>Bacteria</taxon>
        <taxon>Pseudomonadati</taxon>
        <taxon>Pseudomonadota</taxon>
        <taxon>Gammaproteobacteria</taxon>
        <taxon>Alteromonadales</taxon>
        <taxon>Alteromonadales genera incertae sedis</taxon>
        <taxon>Motilimonas</taxon>
    </lineage>
</organism>
<dbReference type="InterPro" id="IPR007411">
    <property type="entry name" value="EpmC"/>
</dbReference>
<dbReference type="RefSeq" id="WP_233051067.1">
    <property type="nucleotide sequence ID" value="NZ_JAIMJA010000001.1"/>
</dbReference>
<keyword evidence="2" id="KW-1185">Reference proteome</keyword>
<keyword evidence="1" id="KW-0648">Protein biosynthesis</keyword>
<dbReference type="EMBL" id="JAIMJA010000001">
    <property type="protein sequence ID" value="MCE2593462.1"/>
    <property type="molecule type" value="Genomic_DNA"/>
</dbReference>
<comment type="caution">
    <text evidence="1">The sequence shown here is derived from an EMBL/GenBank/DDBJ whole genome shotgun (WGS) entry which is preliminary data.</text>
</comment>